<dbReference type="PANTHER" id="PTHR30217">
    <property type="entry name" value="PEPTIDASE U32 FAMILY"/>
    <property type="match status" value="1"/>
</dbReference>
<evidence type="ECO:0000313" key="2">
    <source>
        <dbReference type="Proteomes" id="UP001501600"/>
    </source>
</evidence>
<dbReference type="PROSITE" id="PS01276">
    <property type="entry name" value="PEPTIDASE_U32"/>
    <property type="match status" value="1"/>
</dbReference>
<dbReference type="PANTHER" id="PTHR30217:SF3">
    <property type="entry name" value="UBIQUINONE BIOSYNTHESIS PROTEIN UBIU"/>
    <property type="match status" value="1"/>
</dbReference>
<dbReference type="EMBL" id="BAABLF010000008">
    <property type="protein sequence ID" value="GAA5190572.1"/>
    <property type="molecule type" value="Genomic_DNA"/>
</dbReference>
<dbReference type="Proteomes" id="UP001501600">
    <property type="component" value="Unassembled WGS sequence"/>
</dbReference>
<comment type="caution">
    <text evidence="1">The sequence shown here is derived from an EMBL/GenBank/DDBJ whole genome shotgun (WGS) entry which is preliminary data.</text>
</comment>
<evidence type="ECO:0000313" key="1">
    <source>
        <dbReference type="EMBL" id="GAA5190572.1"/>
    </source>
</evidence>
<dbReference type="RefSeq" id="WP_345316488.1">
    <property type="nucleotide sequence ID" value="NZ_BAABLF010000008.1"/>
</dbReference>
<dbReference type="Pfam" id="PF01136">
    <property type="entry name" value="Peptidase_U32"/>
    <property type="match status" value="1"/>
</dbReference>
<dbReference type="InterPro" id="IPR001539">
    <property type="entry name" value="Peptidase_U32"/>
</dbReference>
<keyword evidence="2" id="KW-1185">Reference proteome</keyword>
<organism evidence="1 2">
    <name type="scientific">Ferrimonas gelatinilytica</name>
    <dbReference type="NCBI Taxonomy" id="1255257"/>
    <lineage>
        <taxon>Bacteria</taxon>
        <taxon>Pseudomonadati</taxon>
        <taxon>Pseudomonadota</taxon>
        <taxon>Gammaproteobacteria</taxon>
        <taxon>Alteromonadales</taxon>
        <taxon>Ferrimonadaceae</taxon>
        <taxon>Ferrimonas</taxon>
    </lineage>
</organism>
<sequence>MELLAPVGTPASLLPTLEAGADAVYVGLKDDTNARRFAGLNFTPAQLGSAADLCRQRQRKLYVAINTYPQPGQEQRWHRAVDAACEAGVSAVIMADPGLLAYAAKHHPETERHLSVQASAANLPSLRLYHEAFGITRAVLPRVLDMTQIEAIAAESPVELEVFASGSLCVMAEGRCQLSSWVSGHSPNSGGACSPASLVQWQERPDGREVRLGGALLDRVAPGEPGGYPTVCKGRYRVDGKAQHAISRPCSLSTLPLLPQMARLGIHALKLEGRQRSPAYSQQITTIWREAIDRFNQQGDQYRPDPSWQRRLRALSEGQALTTGPYLSGWQ</sequence>
<name>A0ABP9S2J4_9GAMM</name>
<accession>A0ABP9S2J4</accession>
<proteinExistence type="predicted"/>
<gene>
    <name evidence="1" type="ORF">GCM10025772_15570</name>
</gene>
<dbReference type="InterPro" id="IPR051454">
    <property type="entry name" value="RNA/ubiquinone_mod_enzymes"/>
</dbReference>
<reference evidence="2" key="1">
    <citation type="journal article" date="2019" name="Int. J. Syst. Evol. Microbiol.">
        <title>The Global Catalogue of Microorganisms (GCM) 10K type strain sequencing project: providing services to taxonomists for standard genome sequencing and annotation.</title>
        <authorList>
            <consortium name="The Broad Institute Genomics Platform"/>
            <consortium name="The Broad Institute Genome Sequencing Center for Infectious Disease"/>
            <person name="Wu L."/>
            <person name="Ma J."/>
        </authorList>
    </citation>
    <scope>NUCLEOTIDE SEQUENCE [LARGE SCALE GENOMIC DNA]</scope>
    <source>
        <strain evidence="2">JCM 18720</strain>
    </source>
</reference>
<protein>
    <submittedName>
        <fullName evidence="1">Peptidase U32 family protein</fullName>
    </submittedName>
</protein>